<name>A0A0E9SAJ2_ANGAN</name>
<reference evidence="2" key="1">
    <citation type="submission" date="2014-11" db="EMBL/GenBank/DDBJ databases">
        <authorList>
            <person name="Amaro Gonzalez C."/>
        </authorList>
    </citation>
    <scope>NUCLEOTIDE SEQUENCE</scope>
</reference>
<accession>A0A0E9SAJ2</accession>
<organism evidence="2">
    <name type="scientific">Anguilla anguilla</name>
    <name type="common">European freshwater eel</name>
    <name type="synonym">Muraena anguilla</name>
    <dbReference type="NCBI Taxonomy" id="7936"/>
    <lineage>
        <taxon>Eukaryota</taxon>
        <taxon>Metazoa</taxon>
        <taxon>Chordata</taxon>
        <taxon>Craniata</taxon>
        <taxon>Vertebrata</taxon>
        <taxon>Euteleostomi</taxon>
        <taxon>Actinopterygii</taxon>
        <taxon>Neopterygii</taxon>
        <taxon>Teleostei</taxon>
        <taxon>Anguilliformes</taxon>
        <taxon>Anguillidae</taxon>
        <taxon>Anguilla</taxon>
    </lineage>
</organism>
<dbReference type="EMBL" id="GBXM01071034">
    <property type="protein sequence ID" value="JAH37543.1"/>
    <property type="molecule type" value="Transcribed_RNA"/>
</dbReference>
<proteinExistence type="predicted"/>
<protein>
    <submittedName>
        <fullName evidence="2">Uncharacterized protein</fullName>
    </submittedName>
</protein>
<sequence>MGYSAGEQLINQETKSARSDENTS</sequence>
<feature type="compositionally biased region" description="Basic and acidic residues" evidence="1">
    <location>
        <begin position="15"/>
        <end position="24"/>
    </location>
</feature>
<feature type="region of interest" description="Disordered" evidence="1">
    <location>
        <begin position="1"/>
        <end position="24"/>
    </location>
</feature>
<dbReference type="AlphaFoldDB" id="A0A0E9SAJ2"/>
<reference evidence="2" key="2">
    <citation type="journal article" date="2015" name="Fish Shellfish Immunol.">
        <title>Early steps in the European eel (Anguilla anguilla)-Vibrio vulnificus interaction in the gills: Role of the RtxA13 toxin.</title>
        <authorList>
            <person name="Callol A."/>
            <person name="Pajuelo D."/>
            <person name="Ebbesson L."/>
            <person name="Teles M."/>
            <person name="MacKenzie S."/>
            <person name="Amaro C."/>
        </authorList>
    </citation>
    <scope>NUCLEOTIDE SEQUENCE</scope>
</reference>
<evidence type="ECO:0000313" key="2">
    <source>
        <dbReference type="EMBL" id="JAH37543.1"/>
    </source>
</evidence>
<evidence type="ECO:0000256" key="1">
    <source>
        <dbReference type="SAM" id="MobiDB-lite"/>
    </source>
</evidence>